<dbReference type="EMBL" id="BAABDK010000019">
    <property type="protein sequence ID" value="GAA4039208.1"/>
    <property type="molecule type" value="Genomic_DNA"/>
</dbReference>
<dbReference type="NCBIfam" id="TIGR03949">
    <property type="entry name" value="bact_IIb_cerein"/>
    <property type="match status" value="1"/>
</dbReference>
<dbReference type="Proteomes" id="UP001501469">
    <property type="component" value="Unassembled WGS sequence"/>
</dbReference>
<evidence type="ECO:0000313" key="1">
    <source>
        <dbReference type="EMBL" id="GAA4039208.1"/>
    </source>
</evidence>
<sequence length="66" mass="7014">MNELLFEKREIVELSHDEMMAVDGGTTPVCAAAAASSLACGMAAMTLINAVGTWYDNHHGQFQSLG</sequence>
<accession>A0ABP7UAU3</accession>
<name>A0ABP7UAU3_9BACT</name>
<reference evidence="2" key="1">
    <citation type="journal article" date="2019" name="Int. J. Syst. Evol. Microbiol.">
        <title>The Global Catalogue of Microorganisms (GCM) 10K type strain sequencing project: providing services to taxonomists for standard genome sequencing and annotation.</title>
        <authorList>
            <consortium name="The Broad Institute Genomics Platform"/>
            <consortium name="The Broad Institute Genome Sequencing Center for Infectious Disease"/>
            <person name="Wu L."/>
            <person name="Ma J."/>
        </authorList>
    </citation>
    <scope>NUCLEOTIDE SEQUENCE [LARGE SCALE GENOMIC DNA]</scope>
    <source>
        <strain evidence="2">JCM 17225</strain>
    </source>
</reference>
<proteinExistence type="predicted"/>
<gene>
    <name evidence="1" type="ORF">GCM10022409_26060</name>
</gene>
<keyword evidence="2" id="KW-1185">Reference proteome</keyword>
<evidence type="ECO:0000313" key="2">
    <source>
        <dbReference type="Proteomes" id="UP001501469"/>
    </source>
</evidence>
<organism evidence="1 2">
    <name type="scientific">Hymenobacter glaciei</name>
    <dbReference type="NCBI Taxonomy" id="877209"/>
    <lineage>
        <taxon>Bacteria</taxon>
        <taxon>Pseudomonadati</taxon>
        <taxon>Bacteroidota</taxon>
        <taxon>Cytophagia</taxon>
        <taxon>Cytophagales</taxon>
        <taxon>Hymenobacteraceae</taxon>
        <taxon>Hymenobacter</taxon>
    </lineage>
</organism>
<evidence type="ECO:0008006" key="3">
    <source>
        <dbReference type="Google" id="ProtNLM"/>
    </source>
</evidence>
<dbReference type="InterPro" id="IPR023991">
    <property type="entry name" value="Bacteriocin_IIb_lactobn/cerein"/>
</dbReference>
<protein>
    <recommendedName>
        <fullName evidence="3">Bacteriocin</fullName>
    </recommendedName>
</protein>
<comment type="caution">
    <text evidence="1">The sequence shown here is derived from an EMBL/GenBank/DDBJ whole genome shotgun (WGS) entry which is preliminary data.</text>
</comment>
<dbReference type="RefSeq" id="WP_345055170.1">
    <property type="nucleotide sequence ID" value="NZ_BAABDK010000019.1"/>
</dbReference>